<keyword evidence="3" id="KW-1185">Reference proteome</keyword>
<evidence type="ECO:0000313" key="2">
    <source>
        <dbReference type="EMBL" id="AJG19957.1"/>
    </source>
</evidence>
<dbReference type="EMBL" id="CP010536">
    <property type="protein sequence ID" value="AJG19957.1"/>
    <property type="molecule type" value="Genomic_DNA"/>
</dbReference>
<dbReference type="SMART" id="SM00332">
    <property type="entry name" value="PP2Cc"/>
    <property type="match status" value="1"/>
</dbReference>
<dbReference type="Pfam" id="PF13672">
    <property type="entry name" value="PP2C_2"/>
    <property type="match status" value="1"/>
</dbReference>
<dbReference type="InterPro" id="IPR036457">
    <property type="entry name" value="PPM-type-like_dom_sf"/>
</dbReference>
<dbReference type="SMART" id="SM00331">
    <property type="entry name" value="PP2C_SIG"/>
    <property type="match status" value="1"/>
</dbReference>
<sequence>MIVTCASQFRWTSAARTDVGLVRERNEDACLAQPERGLWVVADGMGGHAVGDYASNMVVETLSRLALPHSLDSLLDGARIALQEVNRELLEEAARRQVRRIGSTVVVLMACERFCGCLWAGDSRIYLYRDAHLTQLTRDHSRVEELKARGLITAEEAVHHPAHNTITRAVGANTALELDQTWVEVADADMFLLCSDGLSNELRDPEIASVLACGDCELAAQALVTAALGRGGHDNISAVVVRAEDLYASDKTMVNPAL</sequence>
<dbReference type="Gene3D" id="3.60.40.10">
    <property type="entry name" value="PPM-type phosphatase domain"/>
    <property type="match status" value="1"/>
</dbReference>
<gene>
    <name evidence="2" type="ORF">RR42_m2571</name>
</gene>
<dbReference type="PANTHER" id="PTHR13832:SF827">
    <property type="entry name" value="PROTEIN PHOSPHATASE 1L"/>
    <property type="match status" value="1"/>
</dbReference>
<dbReference type="PROSITE" id="PS51746">
    <property type="entry name" value="PPM_2"/>
    <property type="match status" value="1"/>
</dbReference>
<dbReference type="Proteomes" id="UP000031843">
    <property type="component" value="Chromosome main"/>
</dbReference>
<proteinExistence type="predicted"/>
<dbReference type="AlphaFoldDB" id="A0A0C4Y3W1"/>
<dbReference type="PANTHER" id="PTHR13832">
    <property type="entry name" value="PROTEIN PHOSPHATASE 2C"/>
    <property type="match status" value="1"/>
</dbReference>
<feature type="domain" description="PPM-type phosphatase" evidence="1">
    <location>
        <begin position="12"/>
        <end position="243"/>
    </location>
</feature>
<evidence type="ECO:0000313" key="3">
    <source>
        <dbReference type="Proteomes" id="UP000031843"/>
    </source>
</evidence>
<dbReference type="SUPFAM" id="SSF81606">
    <property type="entry name" value="PP2C-like"/>
    <property type="match status" value="1"/>
</dbReference>
<reference evidence="2 3" key="1">
    <citation type="journal article" date="2015" name="Genome Announc.">
        <title>Complete Genome Sequence of Cupriavidus basilensis 4G11, Isolated from the Oak Ridge Field Research Center Site.</title>
        <authorList>
            <person name="Ray J."/>
            <person name="Waters R.J."/>
            <person name="Skerker J.M."/>
            <person name="Kuehl J.V."/>
            <person name="Price M.N."/>
            <person name="Huang J."/>
            <person name="Chakraborty R."/>
            <person name="Arkin A.P."/>
            <person name="Deutschbauer A."/>
        </authorList>
    </citation>
    <scope>NUCLEOTIDE SEQUENCE [LARGE SCALE GENOMIC DNA]</scope>
    <source>
        <strain evidence="2">4G11</strain>
    </source>
</reference>
<organism evidence="2 3">
    <name type="scientific">Cupriavidus basilensis</name>
    <dbReference type="NCBI Taxonomy" id="68895"/>
    <lineage>
        <taxon>Bacteria</taxon>
        <taxon>Pseudomonadati</taxon>
        <taxon>Pseudomonadota</taxon>
        <taxon>Betaproteobacteria</taxon>
        <taxon>Burkholderiales</taxon>
        <taxon>Burkholderiaceae</taxon>
        <taxon>Cupriavidus</taxon>
    </lineage>
</organism>
<dbReference type="GO" id="GO:0004722">
    <property type="term" value="F:protein serine/threonine phosphatase activity"/>
    <property type="evidence" value="ECO:0007669"/>
    <property type="project" value="InterPro"/>
</dbReference>
<dbReference type="InterPro" id="IPR001932">
    <property type="entry name" value="PPM-type_phosphatase-like_dom"/>
</dbReference>
<protein>
    <submittedName>
        <fullName evidence="2">Protein serine/threonine phosphatase PrpC, regulation of stationary phase</fullName>
    </submittedName>
</protein>
<name>A0A0C4Y3W1_9BURK</name>
<accession>A0A0C4Y3W1</accession>
<dbReference type="STRING" id="68895.RR42_m2571"/>
<dbReference type="InterPro" id="IPR015655">
    <property type="entry name" value="PP2C"/>
</dbReference>
<dbReference type="KEGG" id="cbw:RR42_m2571"/>
<dbReference type="CDD" id="cd00143">
    <property type="entry name" value="PP2Cc"/>
    <property type="match status" value="1"/>
</dbReference>
<evidence type="ECO:0000259" key="1">
    <source>
        <dbReference type="PROSITE" id="PS51746"/>
    </source>
</evidence>